<feature type="domain" description="Tryptophan synthase beta chain-like PALP" evidence="4">
    <location>
        <begin position="1"/>
        <end position="100"/>
    </location>
</feature>
<evidence type="ECO:0000256" key="3">
    <source>
        <dbReference type="ARBA" id="ARBA00022898"/>
    </source>
</evidence>
<proteinExistence type="inferred from homology"/>
<accession>A0A8T2IFU8</accession>
<comment type="cofactor">
    <cofactor evidence="1">
        <name>pyridoxal 5'-phosphate</name>
        <dbReference type="ChEBI" id="CHEBI:597326"/>
    </cofactor>
</comment>
<dbReference type="Pfam" id="PF00291">
    <property type="entry name" value="PALP"/>
    <property type="match status" value="1"/>
</dbReference>
<evidence type="ECO:0000259" key="4">
    <source>
        <dbReference type="Pfam" id="PF00291"/>
    </source>
</evidence>
<dbReference type="Proteomes" id="UP000812440">
    <property type="component" value="Unassembled WGS sequence"/>
</dbReference>
<dbReference type="Gene3D" id="3.40.50.1100">
    <property type="match status" value="1"/>
</dbReference>
<sequence>IVGVDPEGSILAEPDTLNKTDKTAYEVEGIGYDFIPTVLDQAVVDEWYKSNDEESFSMSRALIHDEGLLCGGSSGSAMVAAVKAAKDLTERQRCVVILPDSVRKQ</sequence>
<evidence type="ECO:0000313" key="5">
    <source>
        <dbReference type="EMBL" id="KAG8429056.1"/>
    </source>
</evidence>
<dbReference type="OrthoDB" id="728at2759"/>
<protein>
    <recommendedName>
        <fullName evidence="4">Tryptophan synthase beta chain-like PALP domain-containing protein</fullName>
    </recommendedName>
</protein>
<gene>
    <name evidence="5" type="ORF">GDO86_018398</name>
</gene>
<dbReference type="GO" id="GO:0006534">
    <property type="term" value="P:cysteine metabolic process"/>
    <property type="evidence" value="ECO:0007669"/>
    <property type="project" value="UniProtKB-ARBA"/>
</dbReference>
<evidence type="ECO:0000256" key="1">
    <source>
        <dbReference type="ARBA" id="ARBA00001933"/>
    </source>
</evidence>
<feature type="non-terminal residue" evidence="5">
    <location>
        <position position="1"/>
    </location>
</feature>
<dbReference type="AlphaFoldDB" id="A0A8T2IFU8"/>
<dbReference type="InterPro" id="IPR036052">
    <property type="entry name" value="TrpB-like_PALP_sf"/>
</dbReference>
<keyword evidence="3" id="KW-0663">Pyridoxal phosphate</keyword>
<comment type="caution">
    <text evidence="5">The sequence shown here is derived from an EMBL/GenBank/DDBJ whole genome shotgun (WGS) entry which is preliminary data.</text>
</comment>
<dbReference type="SUPFAM" id="SSF53686">
    <property type="entry name" value="Tryptophan synthase beta subunit-like PLP-dependent enzymes"/>
    <property type="match status" value="1"/>
</dbReference>
<keyword evidence="6" id="KW-1185">Reference proteome</keyword>
<reference evidence="5" key="1">
    <citation type="thesis" date="2020" institute="ProQuest LLC" country="789 East Eisenhower Parkway, Ann Arbor, MI, USA">
        <title>Comparative Genomics and Chromosome Evolution.</title>
        <authorList>
            <person name="Mudd A.B."/>
        </authorList>
    </citation>
    <scope>NUCLEOTIDE SEQUENCE</scope>
    <source>
        <strain evidence="5">Female2</strain>
        <tissue evidence="5">Blood</tissue>
    </source>
</reference>
<evidence type="ECO:0000313" key="6">
    <source>
        <dbReference type="Proteomes" id="UP000812440"/>
    </source>
</evidence>
<comment type="similarity">
    <text evidence="2">Belongs to the cysteine synthase/cystathionine beta-synthase family.</text>
</comment>
<dbReference type="InterPro" id="IPR050214">
    <property type="entry name" value="Cys_Synth/Cystath_Beta-Synth"/>
</dbReference>
<dbReference type="EMBL" id="JAACNH010014473">
    <property type="protein sequence ID" value="KAG8429056.1"/>
    <property type="molecule type" value="Genomic_DNA"/>
</dbReference>
<dbReference type="GO" id="GO:0009069">
    <property type="term" value="P:serine family amino acid metabolic process"/>
    <property type="evidence" value="ECO:0007669"/>
    <property type="project" value="UniProtKB-ARBA"/>
</dbReference>
<dbReference type="GO" id="GO:0044272">
    <property type="term" value="P:sulfur compound biosynthetic process"/>
    <property type="evidence" value="ECO:0007669"/>
    <property type="project" value="UniProtKB-ARBA"/>
</dbReference>
<dbReference type="InterPro" id="IPR001926">
    <property type="entry name" value="TrpB-like_PALP"/>
</dbReference>
<evidence type="ECO:0000256" key="2">
    <source>
        <dbReference type="ARBA" id="ARBA00007103"/>
    </source>
</evidence>
<organism evidence="5 6">
    <name type="scientific">Hymenochirus boettgeri</name>
    <name type="common">Congo dwarf clawed frog</name>
    <dbReference type="NCBI Taxonomy" id="247094"/>
    <lineage>
        <taxon>Eukaryota</taxon>
        <taxon>Metazoa</taxon>
        <taxon>Chordata</taxon>
        <taxon>Craniata</taxon>
        <taxon>Vertebrata</taxon>
        <taxon>Euteleostomi</taxon>
        <taxon>Amphibia</taxon>
        <taxon>Batrachia</taxon>
        <taxon>Anura</taxon>
        <taxon>Pipoidea</taxon>
        <taxon>Pipidae</taxon>
        <taxon>Pipinae</taxon>
        <taxon>Hymenochirus</taxon>
    </lineage>
</organism>
<dbReference type="FunFam" id="3.40.50.1100:FF:000118">
    <property type="entry name" value="Related to CYS4-cystathionine beta-synthase"/>
    <property type="match status" value="1"/>
</dbReference>
<dbReference type="PANTHER" id="PTHR10314">
    <property type="entry name" value="CYSTATHIONINE BETA-SYNTHASE"/>
    <property type="match status" value="1"/>
</dbReference>
<name>A0A8T2IFU8_9PIPI</name>